<dbReference type="STRING" id="1156985.SAMN04488118_105317"/>
<dbReference type="EMBL" id="FMWG01000005">
    <property type="protein sequence ID" value="SCZ64775.1"/>
    <property type="molecule type" value="Genomic_DNA"/>
</dbReference>
<evidence type="ECO:0008006" key="3">
    <source>
        <dbReference type="Google" id="ProtNLM"/>
    </source>
</evidence>
<dbReference type="OrthoDB" id="9806511at2"/>
<proteinExistence type="predicted"/>
<accession>A0A1G5QSF3</accession>
<dbReference type="Gene3D" id="3.30.310.50">
    <property type="entry name" value="Alpha-D-phosphohexomutase, C-terminal domain"/>
    <property type="match status" value="1"/>
</dbReference>
<dbReference type="RefSeq" id="WP_090218730.1">
    <property type="nucleotide sequence ID" value="NZ_FMWG01000005.1"/>
</dbReference>
<dbReference type="Pfam" id="PF09981">
    <property type="entry name" value="DUF2218"/>
    <property type="match status" value="1"/>
</dbReference>
<dbReference type="PIRSF" id="PIRSF028291">
    <property type="entry name" value="UCP028291"/>
    <property type="match status" value="1"/>
</dbReference>
<dbReference type="Proteomes" id="UP000198767">
    <property type="component" value="Unassembled WGS sequence"/>
</dbReference>
<gene>
    <name evidence="1" type="ORF">SAMN04488118_105317</name>
</gene>
<organism evidence="1 2">
    <name type="scientific">Epibacterium ulvae</name>
    <dbReference type="NCBI Taxonomy" id="1156985"/>
    <lineage>
        <taxon>Bacteria</taxon>
        <taxon>Pseudomonadati</taxon>
        <taxon>Pseudomonadota</taxon>
        <taxon>Alphaproteobacteria</taxon>
        <taxon>Rhodobacterales</taxon>
        <taxon>Roseobacteraceae</taxon>
        <taxon>Epibacterium</taxon>
    </lineage>
</organism>
<keyword evidence="2" id="KW-1185">Reference proteome</keyword>
<sequence length="103" mass="11564">MTRHTPLTDTGHFSTENASKYLQQLCKHFGHKVEVTFDETQGTVGLGMGPATLRAASDTLEIEVTAEDDEGLVHARQIIDSHLKRFAFREEFEAMSWHSARSC</sequence>
<evidence type="ECO:0000313" key="2">
    <source>
        <dbReference type="Proteomes" id="UP000198767"/>
    </source>
</evidence>
<reference evidence="1 2" key="1">
    <citation type="submission" date="2016-10" db="EMBL/GenBank/DDBJ databases">
        <authorList>
            <person name="de Groot N.N."/>
        </authorList>
    </citation>
    <scope>NUCLEOTIDE SEQUENCE [LARGE SCALE GENOMIC DNA]</scope>
    <source>
        <strain evidence="1 2">U95</strain>
    </source>
</reference>
<protein>
    <recommendedName>
        <fullName evidence="3">2,4-dihydroxyhept-2-ene-1,7-dioic acid aldolase</fullName>
    </recommendedName>
</protein>
<dbReference type="InterPro" id="IPR014543">
    <property type="entry name" value="UCP028291"/>
</dbReference>
<name>A0A1G5QSF3_9RHOB</name>
<dbReference type="AlphaFoldDB" id="A0A1G5QSF3"/>
<evidence type="ECO:0000313" key="1">
    <source>
        <dbReference type="EMBL" id="SCZ64775.1"/>
    </source>
</evidence>